<name>A0ABW1ASA1_9RHOO</name>
<dbReference type="Pfam" id="PF01323">
    <property type="entry name" value="DSBA"/>
    <property type="match status" value="1"/>
</dbReference>
<dbReference type="InterPro" id="IPR014440">
    <property type="entry name" value="HCCAis_GSTk"/>
</dbReference>
<dbReference type="InterPro" id="IPR001853">
    <property type="entry name" value="DSBA-like_thioredoxin_dom"/>
</dbReference>
<dbReference type="GO" id="GO:0016853">
    <property type="term" value="F:isomerase activity"/>
    <property type="evidence" value="ECO:0007669"/>
    <property type="project" value="UniProtKB-KW"/>
</dbReference>
<evidence type="ECO:0000259" key="2">
    <source>
        <dbReference type="Pfam" id="PF01323"/>
    </source>
</evidence>
<evidence type="ECO:0000256" key="1">
    <source>
        <dbReference type="PIRNR" id="PIRNR006386"/>
    </source>
</evidence>
<dbReference type="Gene3D" id="3.40.30.10">
    <property type="entry name" value="Glutaredoxin"/>
    <property type="match status" value="1"/>
</dbReference>
<dbReference type="InterPro" id="IPR044087">
    <property type="entry name" value="NahD-like"/>
</dbReference>
<evidence type="ECO:0000313" key="4">
    <source>
        <dbReference type="Proteomes" id="UP001595974"/>
    </source>
</evidence>
<evidence type="ECO:0000313" key="3">
    <source>
        <dbReference type="EMBL" id="MFC5769968.1"/>
    </source>
</evidence>
<proteinExistence type="inferred from homology"/>
<accession>A0ABW1ASA1</accession>
<dbReference type="Proteomes" id="UP001595974">
    <property type="component" value="Unassembled WGS sequence"/>
</dbReference>
<dbReference type="InterPro" id="IPR051924">
    <property type="entry name" value="GST_Kappa/NadH"/>
</dbReference>
<dbReference type="EC" id="5.99.1.4" evidence="1"/>
<keyword evidence="4" id="KW-1185">Reference proteome</keyword>
<dbReference type="PANTHER" id="PTHR42943:SF2">
    <property type="entry name" value="GLUTATHIONE S-TRANSFERASE KAPPA 1"/>
    <property type="match status" value="1"/>
</dbReference>
<dbReference type="CDD" id="cd03022">
    <property type="entry name" value="DsbA_HCCA_Iso"/>
    <property type="match status" value="1"/>
</dbReference>
<keyword evidence="1 3" id="KW-0413">Isomerase</keyword>
<protein>
    <recommendedName>
        <fullName evidence="1">2-hydroxychromene-2-carboxylate isomerase</fullName>
        <ecNumber evidence="1">5.99.1.4</ecNumber>
    </recommendedName>
</protein>
<dbReference type="InterPro" id="IPR036249">
    <property type="entry name" value="Thioredoxin-like_sf"/>
</dbReference>
<comment type="caution">
    <text evidence="3">The sequence shown here is derived from an EMBL/GenBank/DDBJ whole genome shotgun (WGS) entry which is preliminary data.</text>
</comment>
<dbReference type="SUPFAM" id="SSF52833">
    <property type="entry name" value="Thioredoxin-like"/>
    <property type="match status" value="1"/>
</dbReference>
<reference evidence="4" key="1">
    <citation type="journal article" date="2019" name="Int. J. Syst. Evol. Microbiol.">
        <title>The Global Catalogue of Microorganisms (GCM) 10K type strain sequencing project: providing services to taxonomists for standard genome sequencing and annotation.</title>
        <authorList>
            <consortium name="The Broad Institute Genomics Platform"/>
            <consortium name="The Broad Institute Genome Sequencing Center for Infectious Disease"/>
            <person name="Wu L."/>
            <person name="Ma J."/>
        </authorList>
    </citation>
    <scope>NUCLEOTIDE SEQUENCE [LARGE SCALE GENOMIC DNA]</scope>
    <source>
        <strain evidence="4">SHR3</strain>
    </source>
</reference>
<dbReference type="EMBL" id="JBHSOG010000044">
    <property type="protein sequence ID" value="MFC5769968.1"/>
    <property type="molecule type" value="Genomic_DNA"/>
</dbReference>
<comment type="similarity">
    <text evidence="1">Belongs to the GST superfamily. NadH family.</text>
</comment>
<organism evidence="3 4">
    <name type="scientific">Thauera sinica</name>
    <dbReference type="NCBI Taxonomy" id="2665146"/>
    <lineage>
        <taxon>Bacteria</taxon>
        <taxon>Pseudomonadati</taxon>
        <taxon>Pseudomonadota</taxon>
        <taxon>Betaproteobacteria</taxon>
        <taxon>Rhodocyclales</taxon>
        <taxon>Zoogloeaceae</taxon>
        <taxon>Thauera</taxon>
    </lineage>
</organism>
<dbReference type="PANTHER" id="PTHR42943">
    <property type="entry name" value="GLUTATHIONE S-TRANSFERASE KAPPA"/>
    <property type="match status" value="1"/>
</dbReference>
<comment type="catalytic activity">
    <reaction evidence="1">
        <text>2-hydroxychromene-2-carboxylate = (3E)-4-(2-hydroxyphenyl)-2-oxobut-3-enoate</text>
        <dbReference type="Rhea" id="RHEA:27401"/>
        <dbReference type="ChEBI" id="CHEBI:59350"/>
        <dbReference type="ChEBI" id="CHEBI:59353"/>
        <dbReference type="EC" id="5.99.1.4"/>
    </reaction>
</comment>
<sequence>MPRPSIEFWFEFASTYSYLTVMRIGDAARRAEVDVVWRPFLLGPVFLALGWNDSPFNIYPPKGRYMWRDLARLADKYGLPFRLPGRFPRNGLLAARVALIGAREGWVERFSQAVMAANFAEDREISEPAVIADILAALALPADDILQRAQAAPNKLALREQTDRAVELGLFGAPSFRVDGELFWGNDRLEDALAWARGERLPPAVG</sequence>
<dbReference type="PIRSF" id="PIRSF006386">
    <property type="entry name" value="HCCAis_GSTk"/>
    <property type="match status" value="1"/>
</dbReference>
<feature type="domain" description="DSBA-like thioredoxin" evidence="2">
    <location>
        <begin position="6"/>
        <end position="191"/>
    </location>
</feature>
<gene>
    <name evidence="3" type="ORF">ACFPTN_11340</name>
</gene>
<dbReference type="RefSeq" id="WP_096450324.1">
    <property type="nucleotide sequence ID" value="NZ_JBHSOG010000044.1"/>
</dbReference>